<evidence type="ECO:0008006" key="3">
    <source>
        <dbReference type="Google" id="ProtNLM"/>
    </source>
</evidence>
<dbReference type="Proteomes" id="UP000242687">
    <property type="component" value="Unassembled WGS sequence"/>
</dbReference>
<name>A0A2H9VVP5_9SPHI</name>
<accession>A0A2H9VVP5</accession>
<protein>
    <recommendedName>
        <fullName evidence="3">TonB-dependent receptor</fullName>
    </recommendedName>
</protein>
<keyword evidence="2" id="KW-1185">Reference proteome</keyword>
<gene>
    <name evidence="1" type="ORF">CLV57_1916</name>
</gene>
<organism evidence="1 2">
    <name type="scientific">Mucilaginibacter auburnensis</name>
    <dbReference type="NCBI Taxonomy" id="1457233"/>
    <lineage>
        <taxon>Bacteria</taxon>
        <taxon>Pseudomonadati</taxon>
        <taxon>Bacteroidota</taxon>
        <taxon>Sphingobacteriia</taxon>
        <taxon>Sphingobacteriales</taxon>
        <taxon>Sphingobacteriaceae</taxon>
        <taxon>Mucilaginibacter</taxon>
    </lineage>
</organism>
<evidence type="ECO:0000313" key="2">
    <source>
        <dbReference type="Proteomes" id="UP000242687"/>
    </source>
</evidence>
<evidence type="ECO:0000313" key="1">
    <source>
        <dbReference type="EMBL" id="PJJ84894.1"/>
    </source>
</evidence>
<sequence>MPLADTVTAPLNKFNTMAVIHNKDLGTKQKALAINLNPQIYGSFAEIGAGQDVAANFFKAGASSGTIAKTMSAYDMVVSDAIYGTQKVRRYVSEPRLIAMLNHEYGLIVERLASQRGDNTTFFAICDTISALNYHKTNEGHGWMGIRFQLQPNGQYNEVVIHVNLLDNDNVMQQQAVGVLGVNLLYASFYYHENPNVFLQSLMDDLSRDRLQIDMVRFEGPDFAKVDNRLMSLHLVKYGFSDAAVFGPDGKNLQPSEALYKKHAVVIRGRFRPVINVHMDMLNTGVKQFLQEADVDKENVMVVAELTLQSLKERDADPLAEIDEKDFLDRVDILCSLGQTVMISNFHEYYKLVAYMSKITKLKLGVVLGYPNLEYIFAEEHYQDLQGGILESFATLFSRKVKLFIYPTLRDGVIWNCLRFYPPPHLIDLYRYLIANNKIEDIRHYRESNLNVQTDKVLQMIKQGASGWEDYVPAEVAVMIKERCLFGYPCEVPPASTPVVVTDEKIN</sequence>
<proteinExistence type="predicted"/>
<comment type="caution">
    <text evidence="1">The sequence shown here is derived from an EMBL/GenBank/DDBJ whole genome shotgun (WGS) entry which is preliminary data.</text>
</comment>
<dbReference type="EMBL" id="PGFJ01000001">
    <property type="protein sequence ID" value="PJJ84894.1"/>
    <property type="molecule type" value="Genomic_DNA"/>
</dbReference>
<reference evidence="1 2" key="1">
    <citation type="submission" date="2017-11" db="EMBL/GenBank/DDBJ databases">
        <title>Genomic Encyclopedia of Archaeal and Bacterial Type Strains, Phase II (KMG-II): From Individual Species to Whole Genera.</title>
        <authorList>
            <person name="Goeker M."/>
        </authorList>
    </citation>
    <scope>NUCLEOTIDE SEQUENCE [LARGE SCALE GENOMIC DNA]</scope>
    <source>
        <strain evidence="1 2">DSM 28175</strain>
    </source>
</reference>
<dbReference type="AlphaFoldDB" id="A0A2H9VVP5"/>